<organism evidence="1 2">
    <name type="scientific">Pseudomonas asiatica</name>
    <dbReference type="NCBI Taxonomy" id="2219225"/>
    <lineage>
        <taxon>Bacteria</taxon>
        <taxon>Pseudomonadati</taxon>
        <taxon>Pseudomonadota</taxon>
        <taxon>Gammaproteobacteria</taxon>
        <taxon>Pseudomonadales</taxon>
        <taxon>Pseudomonadaceae</taxon>
        <taxon>Pseudomonas</taxon>
    </lineage>
</organism>
<evidence type="ECO:0000313" key="2">
    <source>
        <dbReference type="Proteomes" id="UP001292116"/>
    </source>
</evidence>
<gene>
    <name evidence="1" type="ORF">SOW75_22550</name>
</gene>
<accession>A0ABU5L493</accession>
<dbReference type="RefSeq" id="WP_322491967.1">
    <property type="nucleotide sequence ID" value="NZ_JAXUBM010000032.1"/>
</dbReference>
<evidence type="ECO:0000313" key="1">
    <source>
        <dbReference type="EMBL" id="MDZ5740969.1"/>
    </source>
</evidence>
<sequence>MADVNAEQNLTPQQMVALYMQAEADLVAGGKDVTLNGRRFVYAELNQIREGRLYWERRVAAQARAGRPGYSLARF</sequence>
<name>A0ABU5L493_9PSED</name>
<dbReference type="EMBL" id="JAXUBM010000032">
    <property type="protein sequence ID" value="MDZ5740969.1"/>
    <property type="molecule type" value="Genomic_DNA"/>
</dbReference>
<comment type="caution">
    <text evidence="1">The sequence shown here is derived from an EMBL/GenBank/DDBJ whole genome shotgun (WGS) entry which is preliminary data.</text>
</comment>
<proteinExistence type="predicted"/>
<keyword evidence="2" id="KW-1185">Reference proteome</keyword>
<reference evidence="1 2" key="1">
    <citation type="submission" date="2023-11" db="EMBL/GenBank/DDBJ databases">
        <title>Draft genomes analysis of Pseudomonas asiatica isolated from milk, feces and farm soil of cows suffering from clinical mastitis.</title>
        <authorList>
            <person name="Rahman T."/>
            <person name="Das Z.C."/>
            <person name="Hoque M.N."/>
        </authorList>
    </citation>
    <scope>NUCLEOTIDE SEQUENCE [LARGE SCALE GENOMIC DNA]</scope>
    <source>
        <strain evidence="1 2">2F2</strain>
    </source>
</reference>
<dbReference type="Proteomes" id="UP001292116">
    <property type="component" value="Unassembled WGS sequence"/>
</dbReference>
<protein>
    <submittedName>
        <fullName evidence="1">Primosomal replication protein PriB/PriC domain protein</fullName>
    </submittedName>
</protein>